<comment type="caution">
    <text evidence="2">The sequence shown here is derived from an EMBL/GenBank/DDBJ whole genome shotgun (WGS) entry which is preliminary data.</text>
</comment>
<evidence type="ECO:0000313" key="3">
    <source>
        <dbReference type="Proteomes" id="UP001419268"/>
    </source>
</evidence>
<keyword evidence="3" id="KW-1185">Reference proteome</keyword>
<dbReference type="EMBL" id="JBBNAG010000012">
    <property type="protein sequence ID" value="KAK9089076.1"/>
    <property type="molecule type" value="Genomic_DNA"/>
</dbReference>
<dbReference type="Proteomes" id="UP001419268">
    <property type="component" value="Unassembled WGS sequence"/>
</dbReference>
<gene>
    <name evidence="2" type="ORF">Scep_028158</name>
</gene>
<dbReference type="AlphaFoldDB" id="A0AAP0E9E2"/>
<feature type="region of interest" description="Disordered" evidence="1">
    <location>
        <begin position="111"/>
        <end position="143"/>
    </location>
</feature>
<protein>
    <submittedName>
        <fullName evidence="2">Uncharacterized protein</fullName>
    </submittedName>
</protein>
<name>A0AAP0E9E2_9MAGN</name>
<evidence type="ECO:0000313" key="2">
    <source>
        <dbReference type="EMBL" id="KAK9089076.1"/>
    </source>
</evidence>
<proteinExistence type="predicted"/>
<reference evidence="2 3" key="1">
    <citation type="submission" date="2024-01" db="EMBL/GenBank/DDBJ databases">
        <title>Genome assemblies of Stephania.</title>
        <authorList>
            <person name="Yang L."/>
        </authorList>
    </citation>
    <scope>NUCLEOTIDE SEQUENCE [LARGE SCALE GENOMIC DNA]</scope>
    <source>
        <strain evidence="2">JXDWG</strain>
        <tissue evidence="2">Leaf</tissue>
    </source>
</reference>
<sequence length="197" mass="22835">MERDDGEWVKVARQHYRGGKEGYTDGRNRRGRLDVQSMRGCKWRRIQIEKKCFTVSFLAQGGAYVQDEGNGKIIRMWRVGERGWDTIVVPGDGDRWWVTFLNGMMEDDDMTNRHSYSSHEKEHHRHTQVREPSLNHRPMPVRRPHEGHVTLAKHVEIRRAQDVRRVASASATDIRDEETSRKISVSEAGSILQAMSA</sequence>
<accession>A0AAP0E9E2</accession>
<evidence type="ECO:0000256" key="1">
    <source>
        <dbReference type="SAM" id="MobiDB-lite"/>
    </source>
</evidence>
<organism evidence="2 3">
    <name type="scientific">Stephania cephalantha</name>
    <dbReference type="NCBI Taxonomy" id="152367"/>
    <lineage>
        <taxon>Eukaryota</taxon>
        <taxon>Viridiplantae</taxon>
        <taxon>Streptophyta</taxon>
        <taxon>Embryophyta</taxon>
        <taxon>Tracheophyta</taxon>
        <taxon>Spermatophyta</taxon>
        <taxon>Magnoliopsida</taxon>
        <taxon>Ranunculales</taxon>
        <taxon>Menispermaceae</taxon>
        <taxon>Menispermoideae</taxon>
        <taxon>Cissampelideae</taxon>
        <taxon>Stephania</taxon>
    </lineage>
</organism>